<comment type="caution">
    <text evidence="8">The sequence shown here is derived from an EMBL/GenBank/DDBJ whole genome shotgun (WGS) entry which is preliminary data.</text>
</comment>
<dbReference type="GO" id="GO:0042765">
    <property type="term" value="C:GPI-anchor transamidase complex"/>
    <property type="evidence" value="ECO:0007669"/>
    <property type="project" value="InterPro"/>
</dbReference>
<dbReference type="AlphaFoldDB" id="A0A0F8UWY1"/>
<dbReference type="GO" id="GO:0004252">
    <property type="term" value="F:serine-type endopeptidase activity"/>
    <property type="evidence" value="ECO:0007669"/>
    <property type="project" value="InterPro"/>
</dbReference>
<evidence type="ECO:0000256" key="4">
    <source>
        <dbReference type="ARBA" id="ARBA00023136"/>
    </source>
</evidence>
<name>A0A0F8UWY1_9EURO</name>
<reference evidence="8 9" key="1">
    <citation type="submission" date="2015-02" db="EMBL/GenBank/DDBJ databases">
        <title>Draft Genome Sequences of Two Closely-Related Aflatoxigenic Aspergillus Species Obtained from the Cote d'Ivoire.</title>
        <authorList>
            <person name="Moore G.G."/>
            <person name="Beltz S.B."/>
            <person name="Mack B.M."/>
        </authorList>
    </citation>
    <scope>NUCLEOTIDE SEQUENCE [LARGE SCALE GENOMIC DNA]</scope>
    <source>
        <strain evidence="8 9">SRRC1432</strain>
    </source>
</reference>
<dbReference type="SUPFAM" id="SSF144091">
    <property type="entry name" value="Rhomboid-like"/>
    <property type="match status" value="1"/>
</dbReference>
<feature type="transmembrane region" description="Helical" evidence="6">
    <location>
        <begin position="764"/>
        <end position="784"/>
    </location>
</feature>
<feature type="region of interest" description="Disordered" evidence="5">
    <location>
        <begin position="720"/>
        <end position="754"/>
    </location>
</feature>
<comment type="subcellular location">
    <subcellularLocation>
        <location evidence="1">Membrane</location>
        <topology evidence="1">Multi-pass membrane protein</topology>
    </subcellularLocation>
</comment>
<dbReference type="VEuPathDB" id="FungiDB:P175DRAFT_0518545"/>
<dbReference type="Pfam" id="PF04114">
    <property type="entry name" value="Gaa1"/>
    <property type="match status" value="1"/>
</dbReference>
<dbReference type="Gene3D" id="1.20.1540.10">
    <property type="entry name" value="Rhomboid-like"/>
    <property type="match status" value="1"/>
</dbReference>
<proteinExistence type="predicted"/>
<feature type="transmembrane region" description="Helical" evidence="6">
    <location>
        <begin position="929"/>
        <end position="951"/>
    </location>
</feature>
<dbReference type="InterPro" id="IPR035952">
    <property type="entry name" value="Rhomboid-like_sf"/>
</dbReference>
<evidence type="ECO:0000256" key="5">
    <source>
        <dbReference type="SAM" id="MobiDB-lite"/>
    </source>
</evidence>
<keyword evidence="9" id="KW-1185">Reference proteome</keyword>
<evidence type="ECO:0000256" key="2">
    <source>
        <dbReference type="ARBA" id="ARBA00022692"/>
    </source>
</evidence>
<evidence type="ECO:0000259" key="7">
    <source>
        <dbReference type="Pfam" id="PF01694"/>
    </source>
</evidence>
<feature type="transmembrane region" description="Helical" evidence="6">
    <location>
        <begin position="691"/>
        <end position="711"/>
    </location>
</feature>
<feature type="compositionally biased region" description="Low complexity" evidence="5">
    <location>
        <begin position="720"/>
        <end position="736"/>
    </location>
</feature>
<evidence type="ECO:0000313" key="8">
    <source>
        <dbReference type="EMBL" id="KKK24003.1"/>
    </source>
</evidence>
<feature type="transmembrane region" description="Helical" evidence="6">
    <location>
        <begin position="166"/>
        <end position="183"/>
    </location>
</feature>
<feature type="transmembrane region" description="Helical" evidence="6">
    <location>
        <begin position="332"/>
        <end position="354"/>
    </location>
</feature>
<protein>
    <recommendedName>
        <fullName evidence="7">Peptidase S54 rhomboid domain-containing protein</fullName>
    </recommendedName>
</protein>
<keyword evidence="2 6" id="KW-0812">Transmembrane</keyword>
<dbReference type="PANTHER" id="PTHR13304">
    <property type="entry name" value="GLYCOSYLPHOSPHATIDYLINOSITOL ANCHOR ATTACHMENT 1 PROTEIN"/>
    <property type="match status" value="1"/>
</dbReference>
<evidence type="ECO:0000256" key="3">
    <source>
        <dbReference type="ARBA" id="ARBA00022989"/>
    </source>
</evidence>
<keyword evidence="3 6" id="KW-1133">Transmembrane helix</keyword>
<feature type="transmembrane region" description="Helical" evidence="6">
    <location>
        <begin position="26"/>
        <end position="50"/>
    </location>
</feature>
<dbReference type="OrthoDB" id="445301at2759"/>
<dbReference type="InterPro" id="IPR007246">
    <property type="entry name" value="Gaa1"/>
</dbReference>
<evidence type="ECO:0000256" key="1">
    <source>
        <dbReference type="ARBA" id="ARBA00004141"/>
    </source>
</evidence>
<feature type="domain" description="Peptidase S54 rhomboid" evidence="7">
    <location>
        <begin position="64"/>
        <end position="206"/>
    </location>
</feature>
<evidence type="ECO:0000256" key="6">
    <source>
        <dbReference type="SAM" id="Phobius"/>
    </source>
</evidence>
<gene>
    <name evidence="8" type="ORF">AOCH_002135</name>
</gene>
<dbReference type="GO" id="GO:0016255">
    <property type="term" value="P:attachment of GPI anchor to protein"/>
    <property type="evidence" value="ECO:0007669"/>
    <property type="project" value="TreeGrafter"/>
</dbReference>
<keyword evidence="4 6" id="KW-0472">Membrane</keyword>
<feature type="transmembrane region" description="Helical" evidence="6">
    <location>
        <begin position="886"/>
        <end position="909"/>
    </location>
</feature>
<dbReference type="Pfam" id="PF01694">
    <property type="entry name" value="Rhomboid"/>
    <property type="match status" value="1"/>
</dbReference>
<sequence>MATPAALPPLPFNPSRVRSYLLRLPLFTRLILLAIIIFWLLELQTVWAVVQWGALVPDEIGLGTMYRLNTYPLIHTGFFHTFMNLLALTPLLERFEAEHGTLTAVALFIGPLSTFPAGIYLLIEKFILHRNTAVVGASVWVFLLLGSESIRTFKSNPYFSLGNYKIPTWTSPLFACVLVSILIPNTSLLGHLCAILIGYLLGLGYLKVFVPPEKVLRWIEGKLNLLGRLPHYVSVDQKTYGRYGVLPTANAPGGERGTPMSFLSGSTQRLGPVAGNQVVQVVFSGRRKFPCGAPINSRTSTFPPHGPGSLNVSGSMALNSAIRKLRSNPHLLFVRLPYILSFLCIVAGVIWLLLLPLDDYSRRTYISENALLPGQVHAYFSGSEQHIFRGYKKEIEGLLDKHRVEGQEGRNDELTPEISDKIQSILRAGGLKVATQSYEYTPAGVTHKGKNVYGIIHAPRGDATEAIVLVAAWKTVDGELNLNGVTLALTLARYFKRWSLWSKDIIFVFPPDSKTGTQAWIDAYHDMQPETVQPLPLKSGALQGGLVIEYPFDHRFESLHIVYDGVNGQLPNLDLFNTAVSIASGQMGIGTRLQEMWQHNDSYEKRLETMLRGMVKQGFGYATGAHSSFMPYHIDAITLQTKGDGWQDEMALGRTVEGLCRSLNNLLEHLHQSFFFYLLMQTHRFVSIGTYLPSAMLIAGNFTIMAIALWLRTGYYMSPKSTTSSTVKKTTTGEKSAASQKKPDDKGTVAPIEESSNGITERQLALPLTLVVGLHILGLIPLYIFNNLPHESFTLATYTCIGVNASLPLILAAILSQSSTSSPNTNTQQSHLIKSLSLLLLGLFLSTLATLNFSLSFMIGLLCAPLSFVGHISTQTRPALRYAVSTLGLISLNILSPPVVLLGVCWYFGVSVETVLTEAAFGWDVWGMWTQVVVWCVWWPAWVTGCALLGFSLF</sequence>
<dbReference type="EMBL" id="JYKN01000548">
    <property type="protein sequence ID" value="KKK24003.1"/>
    <property type="molecule type" value="Genomic_DNA"/>
</dbReference>
<dbReference type="FunFam" id="3.40.630.10:FF:000121">
    <property type="entry name" value="GPI transamidase component (GAA1), putative"/>
    <property type="match status" value="1"/>
</dbReference>
<feature type="transmembrane region" description="Helical" evidence="6">
    <location>
        <begin position="100"/>
        <end position="121"/>
    </location>
</feature>
<accession>A0A0F8UWY1</accession>
<feature type="transmembrane region" description="Helical" evidence="6">
    <location>
        <begin position="835"/>
        <end position="851"/>
    </location>
</feature>
<dbReference type="InterPro" id="IPR022764">
    <property type="entry name" value="Peptidase_S54_rhomboid_dom"/>
</dbReference>
<evidence type="ECO:0000313" key="9">
    <source>
        <dbReference type="Proteomes" id="UP000034947"/>
    </source>
</evidence>
<feature type="transmembrane region" description="Helical" evidence="6">
    <location>
        <begin position="796"/>
        <end position="815"/>
    </location>
</feature>
<feature type="transmembrane region" description="Helical" evidence="6">
    <location>
        <begin position="70"/>
        <end position="88"/>
    </location>
</feature>
<dbReference type="Proteomes" id="UP000034947">
    <property type="component" value="Unassembled WGS sequence"/>
</dbReference>
<feature type="transmembrane region" description="Helical" evidence="6">
    <location>
        <begin position="189"/>
        <end position="210"/>
    </location>
</feature>
<organism evidence="8 9">
    <name type="scientific">Aspergillus ochraceoroseus</name>
    <dbReference type="NCBI Taxonomy" id="138278"/>
    <lineage>
        <taxon>Eukaryota</taxon>
        <taxon>Fungi</taxon>
        <taxon>Dikarya</taxon>
        <taxon>Ascomycota</taxon>
        <taxon>Pezizomycotina</taxon>
        <taxon>Eurotiomycetes</taxon>
        <taxon>Eurotiomycetidae</taxon>
        <taxon>Eurotiales</taxon>
        <taxon>Aspergillaceae</taxon>
        <taxon>Aspergillus</taxon>
        <taxon>Aspergillus subgen. Nidulantes</taxon>
    </lineage>
</organism>
<dbReference type="PANTHER" id="PTHR13304:SF0">
    <property type="entry name" value="GLYCOSYLPHOSPHATIDYLINOSITOL ANCHOR ATTACHMENT 1 PROTEIN"/>
    <property type="match status" value="1"/>
</dbReference>